<keyword evidence="1" id="KW-0378">Hydrolase</keyword>
<dbReference type="SUPFAM" id="SSF56784">
    <property type="entry name" value="HAD-like"/>
    <property type="match status" value="1"/>
</dbReference>
<dbReference type="GO" id="GO:0016791">
    <property type="term" value="F:phosphatase activity"/>
    <property type="evidence" value="ECO:0007669"/>
    <property type="project" value="TreeGrafter"/>
</dbReference>
<dbReference type="PANTHER" id="PTHR19288">
    <property type="entry name" value="4-NITROPHENYLPHOSPHATASE-RELATED"/>
    <property type="match status" value="1"/>
</dbReference>
<reference evidence="1 2" key="1">
    <citation type="submission" date="2019-03" db="EMBL/GenBank/DDBJ databases">
        <title>Genomic Encyclopedia of Archaeal and Bacterial Type Strains, Phase II (KMG-II): from individual species to whole genera.</title>
        <authorList>
            <person name="Goeker M."/>
        </authorList>
    </citation>
    <scope>NUCLEOTIDE SEQUENCE [LARGE SCALE GENOMIC DNA]</scope>
    <source>
        <strain evidence="1 2">DSM 24782</strain>
    </source>
</reference>
<proteinExistence type="predicted"/>
<sequence>MARSTPLGDADTLLLDLDGVVYRGSGAVAHAAASLEAVRARGVRVGYITNNASRTAATVAEQLTSLGMAAEADDVVTSPQAAVRLLADRLPAGARVLVIGGIGLRSVVEEAGFVVAASADDAPDAVVQGFAPELGWKDLAEASFALADPDRLWVATNTDWTIPVDRGIAPGNGTLVSAVHAAVGRLPIVAGKPETPLFETAVERFGARRAFFVGDRLDTDVKGANAAGMPSALVLTGIDGPKELLAAPPDSRPGFVLADLRGLLEPYPEVKRRGDGVQVGKAIARIRGVELEVVREGEPIDLIRAVAAAVWSSGVGVYALRIPEAVLRLRASLR</sequence>
<dbReference type="Proteomes" id="UP000295344">
    <property type="component" value="Unassembled WGS sequence"/>
</dbReference>
<organism evidence="1 2">
    <name type="scientific">Amnibacterium kyonggiense</name>
    <dbReference type="NCBI Taxonomy" id="595671"/>
    <lineage>
        <taxon>Bacteria</taxon>
        <taxon>Bacillati</taxon>
        <taxon>Actinomycetota</taxon>
        <taxon>Actinomycetes</taxon>
        <taxon>Micrococcales</taxon>
        <taxon>Microbacteriaceae</taxon>
        <taxon>Amnibacterium</taxon>
    </lineage>
</organism>
<dbReference type="Gene3D" id="3.40.50.1000">
    <property type="entry name" value="HAD superfamily/HAD-like"/>
    <property type="match status" value="2"/>
</dbReference>
<dbReference type="GO" id="GO:0005737">
    <property type="term" value="C:cytoplasm"/>
    <property type="evidence" value="ECO:0007669"/>
    <property type="project" value="TreeGrafter"/>
</dbReference>
<accession>A0A4R7FKA0</accession>
<dbReference type="AlphaFoldDB" id="A0A4R7FKA0"/>
<dbReference type="NCBIfam" id="TIGR01460">
    <property type="entry name" value="HAD-SF-IIA"/>
    <property type="match status" value="1"/>
</dbReference>
<dbReference type="EMBL" id="SOAM01000002">
    <property type="protein sequence ID" value="TDS76765.1"/>
    <property type="molecule type" value="Genomic_DNA"/>
</dbReference>
<evidence type="ECO:0000313" key="1">
    <source>
        <dbReference type="EMBL" id="TDS76765.1"/>
    </source>
</evidence>
<dbReference type="InterPro" id="IPR006357">
    <property type="entry name" value="HAD-SF_hydro_IIA"/>
</dbReference>
<dbReference type="InterPro" id="IPR036412">
    <property type="entry name" value="HAD-like_sf"/>
</dbReference>
<name>A0A4R7FKA0_9MICO</name>
<keyword evidence="2" id="KW-1185">Reference proteome</keyword>
<protein>
    <submittedName>
        <fullName evidence="1">HAD superfamily hydrolase (TIGR01450 family)</fullName>
    </submittedName>
</protein>
<dbReference type="OrthoDB" id="3400930at2"/>
<dbReference type="Pfam" id="PF13344">
    <property type="entry name" value="Hydrolase_6"/>
    <property type="match status" value="1"/>
</dbReference>
<gene>
    <name evidence="1" type="ORF">CLV52_1700</name>
</gene>
<evidence type="ECO:0000313" key="2">
    <source>
        <dbReference type="Proteomes" id="UP000295344"/>
    </source>
</evidence>
<dbReference type="RefSeq" id="WP_133765916.1">
    <property type="nucleotide sequence ID" value="NZ_BAAARP010000002.1"/>
</dbReference>
<dbReference type="InterPro" id="IPR023214">
    <property type="entry name" value="HAD_sf"/>
</dbReference>
<dbReference type="Pfam" id="PF13242">
    <property type="entry name" value="Hydrolase_like"/>
    <property type="match status" value="1"/>
</dbReference>
<comment type="caution">
    <text evidence="1">The sequence shown here is derived from an EMBL/GenBank/DDBJ whole genome shotgun (WGS) entry which is preliminary data.</text>
</comment>
<dbReference type="PANTHER" id="PTHR19288:SF95">
    <property type="entry name" value="D-GLYCEROL 3-PHOSPHATE PHOSPHATASE"/>
    <property type="match status" value="1"/>
</dbReference>